<protein>
    <submittedName>
        <fullName evidence="2">RidA family protein</fullName>
    </submittedName>
</protein>
<dbReference type="GO" id="GO:0019239">
    <property type="term" value="F:deaminase activity"/>
    <property type="evidence" value="ECO:0007669"/>
    <property type="project" value="TreeGrafter"/>
</dbReference>
<dbReference type="GO" id="GO:0005829">
    <property type="term" value="C:cytosol"/>
    <property type="evidence" value="ECO:0007669"/>
    <property type="project" value="TreeGrafter"/>
</dbReference>
<gene>
    <name evidence="2" type="ORF">ESZ54_06490</name>
</gene>
<dbReference type="PANTHER" id="PTHR11803">
    <property type="entry name" value="2-IMINOBUTANOATE/2-IMINOPROPANOATE DEAMINASE RIDA"/>
    <property type="match status" value="1"/>
</dbReference>
<sequence length="125" mass="13644">MSKKIINSNNAPEPIGPYSHSVMVDQMLYVSGQLGIDPSNGQLKTTLEAQTTQAFINLESILNEAGLDFKNVAKTTLFITDMANFAAVNNIYSTYFTSDYPARSCVAVAQLPMDALFEIEVIATK</sequence>
<dbReference type="InterPro" id="IPR006175">
    <property type="entry name" value="YjgF/YER057c/UK114"/>
</dbReference>
<comment type="similarity">
    <text evidence="1">Belongs to the RutC family.</text>
</comment>
<dbReference type="OrthoDB" id="9803101at2"/>
<dbReference type="Pfam" id="PF01042">
    <property type="entry name" value="Ribonuc_L-PSP"/>
    <property type="match status" value="1"/>
</dbReference>
<evidence type="ECO:0000313" key="2">
    <source>
        <dbReference type="EMBL" id="THB61164.1"/>
    </source>
</evidence>
<keyword evidence="3" id="KW-1185">Reference proteome</keyword>
<proteinExistence type="inferred from homology"/>
<dbReference type="FunFam" id="3.30.1330.40:FF:000001">
    <property type="entry name" value="L-PSP family endoribonuclease"/>
    <property type="match status" value="1"/>
</dbReference>
<reference evidence="2 3" key="1">
    <citation type="submission" date="2019-01" db="EMBL/GenBank/DDBJ databases">
        <title>Vagococcus silagei sp. nov. isolated from brewer's grain.</title>
        <authorList>
            <person name="Guu J.-R."/>
        </authorList>
    </citation>
    <scope>NUCLEOTIDE SEQUENCE [LARGE SCALE GENOMIC DNA]</scope>
    <source>
        <strain evidence="2 3">2B-2</strain>
    </source>
</reference>
<dbReference type="PANTHER" id="PTHR11803:SF39">
    <property type="entry name" value="2-IMINOBUTANOATE_2-IMINOPROPANOATE DEAMINASE"/>
    <property type="match status" value="1"/>
</dbReference>
<dbReference type="CDD" id="cd00448">
    <property type="entry name" value="YjgF_YER057c_UK114_family"/>
    <property type="match status" value="1"/>
</dbReference>
<dbReference type="Proteomes" id="UP000310506">
    <property type="component" value="Unassembled WGS sequence"/>
</dbReference>
<organism evidence="2 3">
    <name type="scientific">Vagococcus silagei</name>
    <dbReference type="NCBI Taxonomy" id="2508885"/>
    <lineage>
        <taxon>Bacteria</taxon>
        <taxon>Bacillati</taxon>
        <taxon>Bacillota</taxon>
        <taxon>Bacilli</taxon>
        <taxon>Lactobacillales</taxon>
        <taxon>Enterococcaceae</taxon>
        <taxon>Vagococcus</taxon>
    </lineage>
</organism>
<dbReference type="NCBIfam" id="TIGR00004">
    <property type="entry name" value="Rid family detoxifying hydrolase"/>
    <property type="match status" value="1"/>
</dbReference>
<accession>A0A4S3B214</accession>
<dbReference type="Gene3D" id="3.30.1330.40">
    <property type="entry name" value="RutC-like"/>
    <property type="match status" value="1"/>
</dbReference>
<evidence type="ECO:0000313" key="3">
    <source>
        <dbReference type="Proteomes" id="UP000310506"/>
    </source>
</evidence>
<comment type="caution">
    <text evidence="2">The sequence shown here is derived from an EMBL/GenBank/DDBJ whole genome shotgun (WGS) entry which is preliminary data.</text>
</comment>
<dbReference type="SUPFAM" id="SSF55298">
    <property type="entry name" value="YjgF-like"/>
    <property type="match status" value="1"/>
</dbReference>
<dbReference type="InterPro" id="IPR035959">
    <property type="entry name" value="RutC-like_sf"/>
</dbReference>
<dbReference type="InterPro" id="IPR006056">
    <property type="entry name" value="RidA"/>
</dbReference>
<dbReference type="RefSeq" id="WP_136136858.1">
    <property type="nucleotide sequence ID" value="NZ_SDGV01000015.1"/>
</dbReference>
<dbReference type="AlphaFoldDB" id="A0A4S3B214"/>
<name>A0A4S3B214_9ENTE</name>
<evidence type="ECO:0000256" key="1">
    <source>
        <dbReference type="ARBA" id="ARBA00010552"/>
    </source>
</evidence>
<dbReference type="EMBL" id="SDGV01000015">
    <property type="protein sequence ID" value="THB61164.1"/>
    <property type="molecule type" value="Genomic_DNA"/>
</dbReference>